<keyword evidence="3" id="KW-1185">Reference proteome</keyword>
<accession>A0A8J3B5H8</accession>
<reference evidence="2" key="1">
    <citation type="journal article" date="2014" name="Int. J. Syst. Evol. Microbiol.">
        <title>Complete genome sequence of Corynebacterium casei LMG S-19264T (=DSM 44701T), isolated from a smear-ripened cheese.</title>
        <authorList>
            <consortium name="US DOE Joint Genome Institute (JGI-PGF)"/>
            <person name="Walter F."/>
            <person name="Albersmeier A."/>
            <person name="Kalinowski J."/>
            <person name="Ruckert C."/>
        </authorList>
    </citation>
    <scope>NUCLEOTIDE SEQUENCE</scope>
    <source>
        <strain evidence="2">JCM 3090</strain>
    </source>
</reference>
<feature type="signal peptide" evidence="1">
    <location>
        <begin position="1"/>
        <end position="22"/>
    </location>
</feature>
<evidence type="ECO:0000313" key="3">
    <source>
        <dbReference type="Proteomes" id="UP000649739"/>
    </source>
</evidence>
<sequence>MLLGAGAGAVALGALPSLPAAAAARWSAEGEFRRYRVEGCDAEVALRAGDAATVLLHCVRRFAYGIDDSLATADLVGHLPDARGPHAADHRSGTAVAVRPAWYPAGAAGGFVAREEALIRDILLDLDGVVRWGADLDPVQESLFRIDVGPGDERLAAVAARIRGWAERPGEGAGADIDPADPARLRRATALTRRQRSSD</sequence>
<gene>
    <name evidence="2" type="ORF">GCM10010123_28770</name>
</gene>
<protein>
    <submittedName>
        <fullName evidence="2">Uncharacterized protein</fullName>
    </submittedName>
</protein>
<dbReference type="EMBL" id="BMQB01000006">
    <property type="protein sequence ID" value="GGJ97042.1"/>
    <property type="molecule type" value="Genomic_DNA"/>
</dbReference>
<evidence type="ECO:0000256" key="1">
    <source>
        <dbReference type="SAM" id="SignalP"/>
    </source>
</evidence>
<reference evidence="2" key="2">
    <citation type="submission" date="2020-09" db="EMBL/GenBank/DDBJ databases">
        <authorList>
            <person name="Sun Q."/>
            <person name="Ohkuma M."/>
        </authorList>
    </citation>
    <scope>NUCLEOTIDE SEQUENCE</scope>
    <source>
        <strain evidence="2">JCM 3090</strain>
    </source>
</reference>
<dbReference type="AlphaFoldDB" id="A0A8J3B5H8"/>
<evidence type="ECO:0000313" key="2">
    <source>
        <dbReference type="EMBL" id="GGJ97042.1"/>
    </source>
</evidence>
<dbReference type="Proteomes" id="UP000649739">
    <property type="component" value="Unassembled WGS sequence"/>
</dbReference>
<name>A0A8J3B5H8_9ACTN</name>
<keyword evidence="1" id="KW-0732">Signal</keyword>
<proteinExistence type="predicted"/>
<organism evidence="2 3">
    <name type="scientific">Pilimelia anulata</name>
    <dbReference type="NCBI Taxonomy" id="53371"/>
    <lineage>
        <taxon>Bacteria</taxon>
        <taxon>Bacillati</taxon>
        <taxon>Actinomycetota</taxon>
        <taxon>Actinomycetes</taxon>
        <taxon>Micromonosporales</taxon>
        <taxon>Micromonosporaceae</taxon>
        <taxon>Pilimelia</taxon>
    </lineage>
</organism>
<comment type="caution">
    <text evidence="2">The sequence shown here is derived from an EMBL/GenBank/DDBJ whole genome shotgun (WGS) entry which is preliminary data.</text>
</comment>
<feature type="chain" id="PRO_5035200043" evidence="1">
    <location>
        <begin position="23"/>
        <end position="199"/>
    </location>
</feature>